<evidence type="ECO:0000256" key="9">
    <source>
        <dbReference type="PIRSR" id="PIRSR603437-50"/>
    </source>
</evidence>
<name>B4D299_9BACT</name>
<evidence type="ECO:0000256" key="8">
    <source>
        <dbReference type="HAMAP-Rule" id="MF_00711"/>
    </source>
</evidence>
<dbReference type="GO" id="GO:0005829">
    <property type="term" value="C:cytosol"/>
    <property type="evidence" value="ECO:0007669"/>
    <property type="project" value="TreeGrafter"/>
</dbReference>
<dbReference type="eggNOG" id="COG1003">
    <property type="taxonomic scope" value="Bacteria"/>
</dbReference>
<protein>
    <recommendedName>
        <fullName evidence="8">Glycine dehydrogenase (decarboxylating)</fullName>
        <ecNumber evidence="8">1.4.4.2</ecNumber>
    </recommendedName>
    <alternativeName>
        <fullName evidence="8">Glycine cleavage system P-protein</fullName>
    </alternativeName>
    <alternativeName>
        <fullName evidence="8">Glycine decarboxylase</fullName>
    </alternativeName>
    <alternativeName>
        <fullName evidence="8">Glycine dehydrogenase (aminomethyl-transferring)</fullName>
    </alternativeName>
</protein>
<evidence type="ECO:0000256" key="6">
    <source>
        <dbReference type="ARBA" id="ARBA00023002"/>
    </source>
</evidence>
<dbReference type="Pfam" id="PF21478">
    <property type="entry name" value="GcvP2_C"/>
    <property type="match status" value="1"/>
</dbReference>
<dbReference type="HAMAP" id="MF_00711">
    <property type="entry name" value="GcvP"/>
    <property type="match status" value="1"/>
</dbReference>
<keyword evidence="5 8" id="KW-0663">Pyridoxal phosphate</keyword>
<dbReference type="InterPro" id="IPR049316">
    <property type="entry name" value="GDC-P_C"/>
</dbReference>
<feature type="domain" description="Glycine cleavage system P-protein N-terminal" evidence="11">
    <location>
        <begin position="27"/>
        <end position="458"/>
    </location>
</feature>
<proteinExistence type="inferred from homology"/>
<dbReference type="STRING" id="497964.CfE428DRAFT_3024"/>
<dbReference type="Proteomes" id="UP000005824">
    <property type="component" value="Unassembled WGS sequence"/>
</dbReference>
<dbReference type="SUPFAM" id="SSF53383">
    <property type="entry name" value="PLP-dependent transferases"/>
    <property type="match status" value="2"/>
</dbReference>
<organism evidence="13 14">
    <name type="scientific">Chthoniobacter flavus Ellin428</name>
    <dbReference type="NCBI Taxonomy" id="497964"/>
    <lineage>
        <taxon>Bacteria</taxon>
        <taxon>Pseudomonadati</taxon>
        <taxon>Verrucomicrobiota</taxon>
        <taxon>Spartobacteria</taxon>
        <taxon>Chthoniobacterales</taxon>
        <taxon>Chthoniobacteraceae</taxon>
        <taxon>Chthoniobacter</taxon>
    </lineage>
</organism>
<gene>
    <name evidence="8" type="primary">gcvP</name>
    <name evidence="13" type="ORF">CfE428DRAFT_3024</name>
</gene>
<dbReference type="CDD" id="cd00613">
    <property type="entry name" value="GDC-P"/>
    <property type="match status" value="2"/>
</dbReference>
<sequence>MHDTLSTLPMTAPRGDSPLAPCDTFPRRHLGSSEAEVEALLETLGLASLDALMDAAVPAQIRLKAPLNLPAGEGEHEALAELRALAKKNRICKNYIGQGYSGTIVPPVIQRNILENPGWYTAYTPYQAEISQGRMEALVNFQQMVVDLTAMDIANASLLDEATAAAEAMHMAYALSKSADAQTIFVSEQCHPQTIALVQTRAEPLGIKVIVGDESKSDFTEKVFAVLLQYPATTGGVYDCTPIIEKAHAAGALAIVAADILSLTLLKPPGEMGADIAVGSTQRFGVPLGFGGPHAAYIATRDAHKRLLPGRLIGVSKDTHGHPAYRLSLQTREQHIRRDKATSNICTAQVLLAVMASMYAVYHGPEGLKQIARRVHVAANWFGAAVTAHGFTVLHGEFFDTVGVECESEAQRAAILQRAEQRGINLRSYALHDAPFLILVAFDETIDEDALAELIAVFKDSQVEPLSFSQSWETEELDLREFLLRKSSFLTHPVFNTHHTEHEMLRYIRRLEAKDLSLTTSMIPLGSCTMKLNATSEMLPVTWPEFGALHPFAPANQTAGYLELFRQLENWLAEITGFAGVLLEPNAGSQGEYAGLLAIRKYHQSRGEGHRDICLIPASAHGTNPASAVMAGMKVVGVRCLDDGDIDLADLKAKATEHKDQLAALMITYPSTHGVFEETVVEICELIHAHGGQVYMDGANMNAQVGFTSPGRIGADVCHLNLHKTFCIPHGGGGPGVGPIGVAAHLVPFLPTPERKGPDTKTGAITAAPYGSASILTISWMYIRMMGGEGLTEATRIAILNANYIARQLDAYFPVLFKGANGLVAHECILDLRGFHKTTAEDVAKRLMDYGFHAPTLSWPVPGTLMVEPTESESKDELDRFCDAMIAIHGEMTAVESGVADAKDNVLKNAPHTAHSVIVGEWAHPYTREQAAYPAPWLREHKFWPSVGRIDNVWGDRNLFCSCVPVS</sequence>
<dbReference type="Gene3D" id="3.40.640.10">
    <property type="entry name" value="Type I PLP-dependent aspartate aminotransferase-like (Major domain)"/>
    <property type="match status" value="2"/>
</dbReference>
<dbReference type="GO" id="GO:0016594">
    <property type="term" value="F:glycine binding"/>
    <property type="evidence" value="ECO:0007669"/>
    <property type="project" value="TreeGrafter"/>
</dbReference>
<comment type="caution">
    <text evidence="13">The sequence shown here is derived from an EMBL/GenBank/DDBJ whole genome shotgun (WGS) entry which is preliminary data.</text>
</comment>
<feature type="region of interest" description="Disordered" evidence="10">
    <location>
        <begin position="1"/>
        <end position="20"/>
    </location>
</feature>
<comment type="subunit">
    <text evidence="4 8">The glycine cleavage system is composed of four proteins: P, T, L and H.</text>
</comment>
<comment type="cofactor">
    <cofactor evidence="1 8 9">
        <name>pyridoxal 5'-phosphate</name>
        <dbReference type="ChEBI" id="CHEBI:597326"/>
    </cofactor>
</comment>
<dbReference type="NCBIfam" id="NF003346">
    <property type="entry name" value="PRK04366.1"/>
    <property type="match status" value="1"/>
</dbReference>
<dbReference type="PANTHER" id="PTHR11773:SF1">
    <property type="entry name" value="GLYCINE DEHYDROGENASE (DECARBOXYLATING), MITOCHONDRIAL"/>
    <property type="match status" value="1"/>
</dbReference>
<dbReference type="InterPro" id="IPR003437">
    <property type="entry name" value="GcvP"/>
</dbReference>
<comment type="catalytic activity">
    <reaction evidence="7 8">
        <text>N(6)-[(R)-lipoyl]-L-lysyl-[glycine-cleavage complex H protein] + glycine + H(+) = N(6)-[(R)-S(8)-aminomethyldihydrolipoyl]-L-lysyl-[glycine-cleavage complex H protein] + CO2</text>
        <dbReference type="Rhea" id="RHEA:24304"/>
        <dbReference type="Rhea" id="RHEA-COMP:10494"/>
        <dbReference type="Rhea" id="RHEA-COMP:10495"/>
        <dbReference type="ChEBI" id="CHEBI:15378"/>
        <dbReference type="ChEBI" id="CHEBI:16526"/>
        <dbReference type="ChEBI" id="CHEBI:57305"/>
        <dbReference type="ChEBI" id="CHEBI:83099"/>
        <dbReference type="ChEBI" id="CHEBI:83143"/>
        <dbReference type="EC" id="1.4.4.2"/>
    </reaction>
</comment>
<comment type="similarity">
    <text evidence="3 8">Belongs to the GcvP family.</text>
</comment>
<dbReference type="InterPro" id="IPR015422">
    <property type="entry name" value="PyrdxlP-dep_Trfase_small"/>
</dbReference>
<dbReference type="GO" id="GO:0005960">
    <property type="term" value="C:glycine cleavage complex"/>
    <property type="evidence" value="ECO:0007669"/>
    <property type="project" value="TreeGrafter"/>
</dbReference>
<dbReference type="EMBL" id="ABVL01000008">
    <property type="protein sequence ID" value="EDY19339.1"/>
    <property type="molecule type" value="Genomic_DNA"/>
</dbReference>
<dbReference type="PANTHER" id="PTHR11773">
    <property type="entry name" value="GLYCINE DEHYDROGENASE, DECARBOXYLATING"/>
    <property type="match status" value="1"/>
</dbReference>
<dbReference type="GO" id="GO:0030170">
    <property type="term" value="F:pyridoxal phosphate binding"/>
    <property type="evidence" value="ECO:0007669"/>
    <property type="project" value="TreeGrafter"/>
</dbReference>
<dbReference type="FunCoup" id="B4D299">
    <property type="interactions" value="458"/>
</dbReference>
<dbReference type="NCBIfam" id="TIGR00461">
    <property type="entry name" value="gcvP"/>
    <property type="match status" value="1"/>
</dbReference>
<dbReference type="InterPro" id="IPR015421">
    <property type="entry name" value="PyrdxlP-dep_Trfase_major"/>
</dbReference>
<accession>B4D299</accession>
<keyword evidence="14" id="KW-1185">Reference proteome</keyword>
<dbReference type="GO" id="GO:0019464">
    <property type="term" value="P:glycine decarboxylation via glycine cleavage system"/>
    <property type="evidence" value="ECO:0007669"/>
    <property type="project" value="UniProtKB-UniRule"/>
</dbReference>
<keyword evidence="6 8" id="KW-0560">Oxidoreductase</keyword>
<dbReference type="Gene3D" id="3.90.1150.10">
    <property type="entry name" value="Aspartate Aminotransferase, domain 1"/>
    <property type="match status" value="2"/>
</dbReference>
<feature type="domain" description="Glycine dehydrogenase C-terminal" evidence="12">
    <location>
        <begin position="794"/>
        <end position="912"/>
    </location>
</feature>
<comment type="function">
    <text evidence="2 8">The glycine cleavage system catalyzes the degradation of glycine. The P protein binds the alpha-amino group of glycine through its pyridoxal phosphate cofactor; CO(2) is released and the remaining methylamine moiety is then transferred to the lipoamide cofactor of the H protein.</text>
</comment>
<dbReference type="InterPro" id="IPR015424">
    <property type="entry name" value="PyrdxlP-dep_Trfase"/>
</dbReference>
<dbReference type="FunFam" id="3.40.640.10:FF:000005">
    <property type="entry name" value="Glycine dehydrogenase (decarboxylating), mitochondrial"/>
    <property type="match status" value="1"/>
</dbReference>
<evidence type="ECO:0000256" key="1">
    <source>
        <dbReference type="ARBA" id="ARBA00001933"/>
    </source>
</evidence>
<dbReference type="InterPro" id="IPR049315">
    <property type="entry name" value="GDC-P_N"/>
</dbReference>
<evidence type="ECO:0000256" key="2">
    <source>
        <dbReference type="ARBA" id="ARBA00003788"/>
    </source>
</evidence>
<reference evidence="13 14" key="1">
    <citation type="journal article" date="2011" name="J. Bacteriol.">
        <title>Genome sequence of Chthoniobacter flavus Ellin428, an aerobic heterotrophic soil bacterium.</title>
        <authorList>
            <person name="Kant R."/>
            <person name="van Passel M.W."/>
            <person name="Palva A."/>
            <person name="Lucas S."/>
            <person name="Lapidus A."/>
            <person name="Glavina Del Rio T."/>
            <person name="Dalin E."/>
            <person name="Tice H."/>
            <person name="Bruce D."/>
            <person name="Goodwin L."/>
            <person name="Pitluck S."/>
            <person name="Larimer F.W."/>
            <person name="Land M.L."/>
            <person name="Hauser L."/>
            <person name="Sangwan P."/>
            <person name="de Vos W.M."/>
            <person name="Janssen P.H."/>
            <person name="Smidt H."/>
        </authorList>
    </citation>
    <scope>NUCLEOTIDE SEQUENCE [LARGE SCALE GENOMIC DNA]</scope>
    <source>
        <strain evidence="13 14">Ellin428</strain>
    </source>
</reference>
<dbReference type="InterPro" id="IPR020581">
    <property type="entry name" value="GDC_P"/>
</dbReference>
<evidence type="ECO:0000256" key="3">
    <source>
        <dbReference type="ARBA" id="ARBA00010756"/>
    </source>
</evidence>
<dbReference type="GO" id="GO:0004375">
    <property type="term" value="F:glycine dehydrogenase (decarboxylating) activity"/>
    <property type="evidence" value="ECO:0007669"/>
    <property type="project" value="UniProtKB-EC"/>
</dbReference>
<evidence type="ECO:0000256" key="7">
    <source>
        <dbReference type="ARBA" id="ARBA00049026"/>
    </source>
</evidence>
<evidence type="ECO:0000256" key="10">
    <source>
        <dbReference type="SAM" id="MobiDB-lite"/>
    </source>
</evidence>
<feature type="modified residue" description="N6-(pyridoxal phosphate)lysine" evidence="8 9">
    <location>
        <position position="724"/>
    </location>
</feature>
<evidence type="ECO:0000256" key="4">
    <source>
        <dbReference type="ARBA" id="ARBA00011690"/>
    </source>
</evidence>
<evidence type="ECO:0000313" key="14">
    <source>
        <dbReference type="Proteomes" id="UP000005824"/>
    </source>
</evidence>
<evidence type="ECO:0000313" key="13">
    <source>
        <dbReference type="EMBL" id="EDY19339.1"/>
    </source>
</evidence>
<dbReference type="eggNOG" id="COG0403">
    <property type="taxonomic scope" value="Bacteria"/>
</dbReference>
<dbReference type="FunFam" id="3.40.640.10:FF:000007">
    <property type="entry name" value="glycine dehydrogenase (Decarboxylating), mitochondrial"/>
    <property type="match status" value="1"/>
</dbReference>
<dbReference type="InParanoid" id="B4D299"/>
<evidence type="ECO:0000259" key="11">
    <source>
        <dbReference type="Pfam" id="PF02347"/>
    </source>
</evidence>
<dbReference type="AlphaFoldDB" id="B4D299"/>
<dbReference type="EC" id="1.4.4.2" evidence="8"/>
<dbReference type="FunFam" id="3.90.1150.10:FF:000007">
    <property type="entry name" value="Glycine dehydrogenase (decarboxylating), mitochondrial"/>
    <property type="match status" value="1"/>
</dbReference>
<evidence type="ECO:0000256" key="5">
    <source>
        <dbReference type="ARBA" id="ARBA00022898"/>
    </source>
</evidence>
<feature type="domain" description="Glycine cleavage system P-protein N-terminal" evidence="11">
    <location>
        <begin position="645"/>
        <end position="749"/>
    </location>
</feature>
<evidence type="ECO:0000259" key="12">
    <source>
        <dbReference type="Pfam" id="PF21478"/>
    </source>
</evidence>
<dbReference type="Pfam" id="PF02347">
    <property type="entry name" value="GDC-P"/>
    <property type="match status" value="2"/>
</dbReference>